<evidence type="ECO:0008006" key="4">
    <source>
        <dbReference type="Google" id="ProtNLM"/>
    </source>
</evidence>
<keyword evidence="3" id="KW-1185">Reference proteome</keyword>
<evidence type="ECO:0000313" key="2">
    <source>
        <dbReference type="EMBL" id="GIF05547.1"/>
    </source>
</evidence>
<dbReference type="RefSeq" id="WP_203680345.1">
    <property type="nucleotide sequence ID" value="NZ_BOMW01000027.1"/>
</dbReference>
<dbReference type="EMBL" id="BOMW01000027">
    <property type="protein sequence ID" value="GIF05547.1"/>
    <property type="molecule type" value="Genomic_DNA"/>
</dbReference>
<dbReference type="AlphaFoldDB" id="A0A919N6X8"/>
<keyword evidence="1" id="KW-0732">Signal</keyword>
<sequence length="196" mass="20675">MSGLKIIVLALVGASLFVPSTSASPLPPRPQPQLTVKLLSANGSGCRRDTTTKPPVDALVLPSGAVTVRYRGFSVSGSDYKSCVLFVSVATPVGWTYLIPSVANQATVTLDESATATLSTAMWFTGLEWTVRDTKKVTGPQNRTWNTSAVPRPAAWAPCGTSVNLSIAETVRVAGSPANTARLVATTFGPPKWRRC</sequence>
<organism evidence="2 3">
    <name type="scientific">Actinoplanes siamensis</name>
    <dbReference type="NCBI Taxonomy" id="1223317"/>
    <lineage>
        <taxon>Bacteria</taxon>
        <taxon>Bacillati</taxon>
        <taxon>Actinomycetota</taxon>
        <taxon>Actinomycetes</taxon>
        <taxon>Micromonosporales</taxon>
        <taxon>Micromonosporaceae</taxon>
        <taxon>Actinoplanes</taxon>
    </lineage>
</organism>
<proteinExistence type="predicted"/>
<dbReference type="InterPro" id="IPR025649">
    <property type="entry name" value="DUF4360"/>
</dbReference>
<protein>
    <recommendedName>
        <fullName evidence="4">Secreted protein</fullName>
    </recommendedName>
</protein>
<feature type="signal peptide" evidence="1">
    <location>
        <begin position="1"/>
        <end position="23"/>
    </location>
</feature>
<comment type="caution">
    <text evidence="2">The sequence shown here is derived from an EMBL/GenBank/DDBJ whole genome shotgun (WGS) entry which is preliminary data.</text>
</comment>
<dbReference type="Pfam" id="PF14273">
    <property type="entry name" value="DUF4360"/>
    <property type="match status" value="1"/>
</dbReference>
<evidence type="ECO:0000256" key="1">
    <source>
        <dbReference type="SAM" id="SignalP"/>
    </source>
</evidence>
<evidence type="ECO:0000313" key="3">
    <source>
        <dbReference type="Proteomes" id="UP000629619"/>
    </source>
</evidence>
<dbReference type="Proteomes" id="UP000629619">
    <property type="component" value="Unassembled WGS sequence"/>
</dbReference>
<gene>
    <name evidence="2" type="ORF">Asi03nite_30850</name>
</gene>
<feature type="chain" id="PRO_5037571686" description="Secreted protein" evidence="1">
    <location>
        <begin position="24"/>
        <end position="196"/>
    </location>
</feature>
<name>A0A919N6X8_9ACTN</name>
<reference evidence="2" key="1">
    <citation type="submission" date="2021-01" db="EMBL/GenBank/DDBJ databases">
        <title>Whole genome shotgun sequence of Actinoplanes siamensis NBRC 109076.</title>
        <authorList>
            <person name="Komaki H."/>
            <person name="Tamura T."/>
        </authorList>
    </citation>
    <scope>NUCLEOTIDE SEQUENCE</scope>
    <source>
        <strain evidence="2">NBRC 109076</strain>
    </source>
</reference>
<accession>A0A919N6X8</accession>